<evidence type="ECO:0000256" key="3">
    <source>
        <dbReference type="ARBA" id="ARBA00022692"/>
    </source>
</evidence>
<comment type="subcellular location">
    <subcellularLocation>
        <location evidence="2">Endoplasmic reticulum membrane</location>
        <topology evidence="2">Multi-pass membrane protein</topology>
    </subcellularLocation>
    <subcellularLocation>
        <location evidence="1">Nucleus membrane</location>
        <topology evidence="1">Multi-pass membrane protein</topology>
    </subcellularLocation>
</comment>
<keyword evidence="13" id="KW-1185">Reference proteome</keyword>
<evidence type="ECO:0000256" key="2">
    <source>
        <dbReference type="ARBA" id="ARBA00004477"/>
    </source>
</evidence>
<dbReference type="InterPro" id="IPR045120">
    <property type="entry name" value="Suco/Slp1-like"/>
</dbReference>
<evidence type="ECO:0000256" key="10">
    <source>
        <dbReference type="SAM" id="Phobius"/>
    </source>
</evidence>
<feature type="transmembrane region" description="Helical" evidence="10">
    <location>
        <begin position="510"/>
        <end position="535"/>
    </location>
</feature>
<dbReference type="AlphaFoldDB" id="A0ABD3T1N1"/>
<feature type="transmembrane region" description="Helical" evidence="10">
    <location>
        <begin position="556"/>
        <end position="579"/>
    </location>
</feature>
<dbReference type="PANTHER" id="PTHR12953">
    <property type="entry name" value="MEMBRANE PROTEIN CH1 RELATED"/>
    <property type="match status" value="1"/>
</dbReference>
<evidence type="ECO:0000256" key="5">
    <source>
        <dbReference type="ARBA" id="ARBA00022989"/>
    </source>
</evidence>
<accession>A0ABD3T1N1</accession>
<dbReference type="Gene3D" id="2.60.120.260">
    <property type="entry name" value="Galactose-binding domain-like"/>
    <property type="match status" value="1"/>
</dbReference>
<dbReference type="GO" id="GO:0005789">
    <property type="term" value="C:endoplasmic reticulum membrane"/>
    <property type="evidence" value="ECO:0007669"/>
    <property type="project" value="UniProtKB-SubCell"/>
</dbReference>
<keyword evidence="8" id="KW-0539">Nucleus</keyword>
<keyword evidence="5 10" id="KW-1133">Transmembrane helix</keyword>
<dbReference type="EMBL" id="JBJXBP010000005">
    <property type="protein sequence ID" value="KAL3830368.1"/>
    <property type="molecule type" value="Genomic_DNA"/>
</dbReference>
<dbReference type="SUPFAM" id="SSF49785">
    <property type="entry name" value="Galactose-binding domain-like"/>
    <property type="match status" value="1"/>
</dbReference>
<proteinExistence type="predicted"/>
<comment type="function">
    <text evidence="9">Encodes a member of the mid-SUN subfamily of SUN-domain proteins that is localized to both the nuclear envelope and the ER. It is involved in early seed development and nuclear morphology. [TAIR].</text>
</comment>
<evidence type="ECO:0000256" key="6">
    <source>
        <dbReference type="ARBA" id="ARBA00023054"/>
    </source>
</evidence>
<evidence type="ECO:0000256" key="7">
    <source>
        <dbReference type="ARBA" id="ARBA00023136"/>
    </source>
</evidence>
<feature type="transmembrane region" description="Helical" evidence="10">
    <location>
        <begin position="21"/>
        <end position="46"/>
    </location>
</feature>
<evidence type="ECO:0000256" key="8">
    <source>
        <dbReference type="ARBA" id="ARBA00023242"/>
    </source>
</evidence>
<dbReference type="GO" id="GO:0031965">
    <property type="term" value="C:nuclear membrane"/>
    <property type="evidence" value="ECO:0007669"/>
    <property type="project" value="UniProtKB-SubCell"/>
</dbReference>
<keyword evidence="6" id="KW-0175">Coiled coil</keyword>
<evidence type="ECO:0000256" key="9">
    <source>
        <dbReference type="ARBA" id="ARBA00054046"/>
    </source>
</evidence>
<organism evidence="12 13">
    <name type="scientific">Penstemon smallii</name>
    <dbReference type="NCBI Taxonomy" id="265156"/>
    <lineage>
        <taxon>Eukaryota</taxon>
        <taxon>Viridiplantae</taxon>
        <taxon>Streptophyta</taxon>
        <taxon>Embryophyta</taxon>
        <taxon>Tracheophyta</taxon>
        <taxon>Spermatophyta</taxon>
        <taxon>Magnoliopsida</taxon>
        <taxon>eudicotyledons</taxon>
        <taxon>Gunneridae</taxon>
        <taxon>Pentapetalae</taxon>
        <taxon>asterids</taxon>
        <taxon>lamiids</taxon>
        <taxon>Lamiales</taxon>
        <taxon>Plantaginaceae</taxon>
        <taxon>Cheloneae</taxon>
        <taxon>Penstemon</taxon>
    </lineage>
</organism>
<evidence type="ECO:0000259" key="11">
    <source>
        <dbReference type="PROSITE" id="PS51469"/>
    </source>
</evidence>
<evidence type="ECO:0000256" key="1">
    <source>
        <dbReference type="ARBA" id="ARBA00004232"/>
    </source>
</evidence>
<evidence type="ECO:0000256" key="4">
    <source>
        <dbReference type="ARBA" id="ARBA00022824"/>
    </source>
</evidence>
<evidence type="ECO:0000313" key="12">
    <source>
        <dbReference type="EMBL" id="KAL3830368.1"/>
    </source>
</evidence>
<comment type="caution">
    <text evidence="12">The sequence shown here is derived from an EMBL/GenBank/DDBJ whole genome shotgun (WGS) entry which is preliminary data.</text>
</comment>
<dbReference type="InterPro" id="IPR008979">
    <property type="entry name" value="Galactose-bd-like_sf"/>
</dbReference>
<dbReference type="Pfam" id="PF07738">
    <property type="entry name" value="Sad1_UNC"/>
    <property type="match status" value="1"/>
</dbReference>
<dbReference type="InterPro" id="IPR012919">
    <property type="entry name" value="SUN_dom"/>
</dbReference>
<keyword evidence="7 10" id="KW-0472">Membrane</keyword>
<sequence length="581" mass="65713">MQRSRRALQQRRALEKAICGRNRLFTVSLSCVIVFWGFVFLLNIWIGHGDGHKDEPQEYAVEDKVAFERVAGSLSPLDEHPSHEIVFVNSLIDSRASVSDADFSNGVSQVGLEKVNHESAPIEEASEQKIDLPANFEKEKSKIDKISHVVPLDEFKNKALNSRSRYLNDRTGSSRHRVEPGGAEYNYASASKGAKVLSYNKEAKGASNILSRDKDKYLRNPCSTEEKFVVIELSEETLVDTIEIANLEHHSSNLKDFELLGSPDYPTDSWVKLGNFTAANVKHAQRFVLPEPKWVRYLKLNLQSHHGSEFYCTLSVLEVYGVDAVEKMLEDLVSVQDKLSMSNEQKPLSNQHTTSDSDAYDEYLVEESDGKRGRLQVEVPDPVEEIRNQKVNRMPGDSVLKILMKKVRSLDLNLAVLELYLDELNSRYGEIFKEFDKEVGDKSSLLKKIMEDIRSFSDSKRDMSKEIGDLLSWKSLVSLQMDNILKQNDHLRLEVEKVARNQIHMENKGIVIFLVCVGFGFLALIRLILVDIIIANVNNNNNNNRSTSSSENSGKFCAESSSSSWFFLLLSCTITILILSL</sequence>
<name>A0ABD3T1N1_9LAMI</name>
<dbReference type="PANTHER" id="PTHR12953:SF0">
    <property type="entry name" value="SUN DOMAIN-CONTAINING OSSIFICATION FACTOR"/>
    <property type="match status" value="1"/>
</dbReference>
<dbReference type="FunFam" id="2.60.120.260:FF:000062">
    <property type="entry name" value="Galactose-binding protein isoform 3"/>
    <property type="match status" value="1"/>
</dbReference>
<keyword evidence="4" id="KW-0256">Endoplasmic reticulum</keyword>
<reference evidence="12 13" key="1">
    <citation type="submission" date="2024-12" db="EMBL/GenBank/DDBJ databases">
        <title>The unique morphological basis and parallel evolutionary history of personate flowers in Penstemon.</title>
        <authorList>
            <person name="Depatie T.H."/>
            <person name="Wessinger C.A."/>
        </authorList>
    </citation>
    <scope>NUCLEOTIDE SEQUENCE [LARGE SCALE GENOMIC DNA]</scope>
    <source>
        <strain evidence="12">WTNN_2</strain>
        <tissue evidence="12">Leaf</tissue>
    </source>
</reference>
<feature type="domain" description="SUN" evidence="11">
    <location>
        <begin position="160"/>
        <end position="324"/>
    </location>
</feature>
<dbReference type="Proteomes" id="UP001634393">
    <property type="component" value="Unassembled WGS sequence"/>
</dbReference>
<protein>
    <recommendedName>
        <fullName evidence="11">SUN domain-containing protein</fullName>
    </recommendedName>
</protein>
<evidence type="ECO:0000313" key="13">
    <source>
        <dbReference type="Proteomes" id="UP001634393"/>
    </source>
</evidence>
<dbReference type="PROSITE" id="PS51469">
    <property type="entry name" value="SUN"/>
    <property type="match status" value="1"/>
</dbReference>
<keyword evidence="3 10" id="KW-0812">Transmembrane</keyword>
<gene>
    <name evidence="12" type="ORF">ACJIZ3_019170</name>
</gene>